<evidence type="ECO:0000259" key="2">
    <source>
        <dbReference type="Pfam" id="PF00535"/>
    </source>
</evidence>
<dbReference type="OrthoDB" id="9810303at2"/>
<dbReference type="Gene3D" id="3.90.550.10">
    <property type="entry name" value="Spore Coat Polysaccharide Biosynthesis Protein SpsA, Chain A"/>
    <property type="match status" value="1"/>
</dbReference>
<accession>A0A3N4P1Z7</accession>
<gene>
    <name evidence="4" type="ORF">EGM88_05250</name>
</gene>
<keyword evidence="1" id="KW-0812">Transmembrane</keyword>
<proteinExistence type="predicted"/>
<name>A0A3N4P1Z7_9FLAO</name>
<feature type="transmembrane region" description="Helical" evidence="1">
    <location>
        <begin position="362"/>
        <end position="385"/>
    </location>
</feature>
<evidence type="ECO:0000313" key="4">
    <source>
        <dbReference type="EMBL" id="RPD98600.1"/>
    </source>
</evidence>
<dbReference type="EMBL" id="RPFJ01000006">
    <property type="protein sequence ID" value="RPD98600.1"/>
    <property type="molecule type" value="Genomic_DNA"/>
</dbReference>
<feature type="domain" description="Glycosyltransferase 2-like" evidence="2">
    <location>
        <begin position="17"/>
        <end position="162"/>
    </location>
</feature>
<dbReference type="PANTHER" id="PTHR10859:SF91">
    <property type="entry name" value="DOLICHYL-PHOSPHATE BETA-GLUCOSYLTRANSFERASE"/>
    <property type="match status" value="1"/>
</dbReference>
<dbReference type="InterPro" id="IPR029044">
    <property type="entry name" value="Nucleotide-diphossugar_trans"/>
</dbReference>
<evidence type="ECO:0000313" key="5">
    <source>
        <dbReference type="Proteomes" id="UP000270856"/>
    </source>
</evidence>
<sequence>MQNPEEIIQKISDYNCCVVVPTYNNDTTLERVIQGVLRYTKNIIVINDGSIDNTKNILLKYPEITQINLKNNVGKGNALRLGLKRAEELNFEYAISIDSDGQHYPDDIPLFIKEFDTSLNKKILFIGARNLNAKGMPRKNSFANKFSNFWYWAETGFTLQDTQSGFRMYPVKEINKIKFLSTKFEFEVEVIVKASWNGIEVRNIPIRVLYDSDERVSHYRPFMDFIRISAMNTWLFTVAIIYIKPRDFYRRFKQKGFKKFFYEDLIGSRDSNLKKALSIALGTFIGISPFWGFHSILAIMLAAIFKLNKVISFVFSNVSFPIFIPFIIYGSLKMGGSILGRTSLELNQIDENFKIGVYLVQYVVGSFVLAFLTAILFGTIGYITLHLFSSKNSK</sequence>
<reference evidence="4 5" key="1">
    <citation type="submission" date="2018-11" db="EMBL/GenBank/DDBJ databases">
        <title>Aureibaculum marinum gen. nov., sp. nov., a member of the family Flavobacteriaceae isolated from the Bohai Sea.</title>
        <authorList>
            <person name="Ji X."/>
        </authorList>
    </citation>
    <scope>NUCLEOTIDE SEQUENCE [LARGE SCALE GENOMIC DNA]</scope>
    <source>
        <strain evidence="4 5">BH-SD17</strain>
    </source>
</reference>
<organism evidence="4 5">
    <name type="scientific">Aureibaculum marinum</name>
    <dbReference type="NCBI Taxonomy" id="2487930"/>
    <lineage>
        <taxon>Bacteria</taxon>
        <taxon>Pseudomonadati</taxon>
        <taxon>Bacteroidota</taxon>
        <taxon>Flavobacteriia</taxon>
        <taxon>Flavobacteriales</taxon>
        <taxon>Flavobacteriaceae</taxon>
        <taxon>Aureibaculum</taxon>
    </lineage>
</organism>
<dbReference type="Proteomes" id="UP000270856">
    <property type="component" value="Unassembled WGS sequence"/>
</dbReference>
<dbReference type="Pfam" id="PF00535">
    <property type="entry name" value="Glycos_transf_2"/>
    <property type="match status" value="1"/>
</dbReference>
<feature type="transmembrane region" description="Helical" evidence="1">
    <location>
        <begin position="310"/>
        <end position="332"/>
    </location>
</feature>
<evidence type="ECO:0000256" key="1">
    <source>
        <dbReference type="SAM" id="Phobius"/>
    </source>
</evidence>
<protein>
    <submittedName>
        <fullName evidence="4">DUF2062 domain-containing protein</fullName>
    </submittedName>
</protein>
<feature type="transmembrane region" description="Helical" evidence="1">
    <location>
        <begin position="279"/>
        <end position="304"/>
    </location>
</feature>
<dbReference type="CDD" id="cd04179">
    <property type="entry name" value="DPM_DPG-synthase_like"/>
    <property type="match status" value="1"/>
</dbReference>
<comment type="caution">
    <text evidence="4">The sequence shown here is derived from an EMBL/GenBank/DDBJ whole genome shotgun (WGS) entry which is preliminary data.</text>
</comment>
<dbReference type="AlphaFoldDB" id="A0A3N4P1Z7"/>
<dbReference type="Pfam" id="PF09835">
    <property type="entry name" value="DUF2062"/>
    <property type="match status" value="1"/>
</dbReference>
<feature type="transmembrane region" description="Helical" evidence="1">
    <location>
        <begin position="225"/>
        <end position="243"/>
    </location>
</feature>
<dbReference type="InterPro" id="IPR001173">
    <property type="entry name" value="Glyco_trans_2-like"/>
</dbReference>
<dbReference type="SUPFAM" id="SSF53448">
    <property type="entry name" value="Nucleotide-diphospho-sugar transferases"/>
    <property type="match status" value="1"/>
</dbReference>
<keyword evidence="5" id="KW-1185">Reference proteome</keyword>
<evidence type="ECO:0000259" key="3">
    <source>
        <dbReference type="Pfam" id="PF09835"/>
    </source>
</evidence>
<keyword evidence="1" id="KW-0472">Membrane</keyword>
<dbReference type="PANTHER" id="PTHR10859">
    <property type="entry name" value="GLYCOSYL TRANSFERASE"/>
    <property type="match status" value="1"/>
</dbReference>
<keyword evidence="1" id="KW-1133">Transmembrane helix</keyword>
<dbReference type="RefSeq" id="WP_123896917.1">
    <property type="nucleotide sequence ID" value="NZ_RPFJ01000006.1"/>
</dbReference>
<feature type="domain" description="DUF2062" evidence="3">
    <location>
        <begin position="262"/>
        <end position="388"/>
    </location>
</feature>
<dbReference type="GO" id="GO:0006487">
    <property type="term" value="P:protein N-linked glycosylation"/>
    <property type="evidence" value="ECO:0007669"/>
    <property type="project" value="TreeGrafter"/>
</dbReference>
<dbReference type="InterPro" id="IPR018639">
    <property type="entry name" value="DUF2062"/>
</dbReference>